<sequence length="468" mass="51720">MRHPSIATVVTPQSKSVNQSDAFLASKHNQLNLFNSIDHLVTDEKKLSDSERGAIEHHIVNIRAAIARSLWSKEIYVGTSLLDEHVLACAKQGGGGVPGKMLSDLASAGVERPGFVLYPLTSFGMKMEMLPWRNSGLKSHILFRAAGFAVSAQTNSVARAHDRLIEMARGLGIRQRIERGDIEHFSHAAQWLKTNPLLLVKLTSHTGDMYENQFVYTLKIRSAASALLMLHALSVERDGSIDKFSSSAHVNNWETLDIRHYLIGEGRRSGKIATRRVPMNVSALDLARLSDVAAVVSTEAMETNTMKRFERQIVAALKTVEQGYFRHVHLTAGSKMEARFYKRIVTALDWFRQSFGSHANESEAIVALAVAFETLLTDHYQPGVAERIKRRAGICMKGVPRVSSYQQSIIELYHARGSIVHTGELGQAANVERAQAAFARCFCSLVSRLPSGRLPNSDPVRNLLGDTG</sequence>
<dbReference type="OrthoDB" id="8293543at2"/>
<comment type="caution">
    <text evidence="1">The sequence shown here is derived from an EMBL/GenBank/DDBJ whole genome shotgun (WGS) entry which is preliminary data.</text>
</comment>
<name>A0A081D017_9HYPH</name>
<dbReference type="RefSeq" id="WP_010974890.1">
    <property type="nucleotide sequence ID" value="NZ_BBJU01000024.1"/>
</dbReference>
<dbReference type="AlphaFoldDB" id="A0A081D017"/>
<dbReference type="GeneID" id="1137438"/>
<gene>
    <name evidence="1" type="ORF">RRU01S_24_01390</name>
</gene>
<dbReference type="EMBL" id="BBJU01000024">
    <property type="protein sequence ID" value="GAK72263.1"/>
    <property type="molecule type" value="Genomic_DNA"/>
</dbReference>
<dbReference type="eggNOG" id="ENOG5032QY8">
    <property type="taxonomic scope" value="Bacteria"/>
</dbReference>
<accession>A0A081D017</accession>
<organism evidence="1 2">
    <name type="scientific">Agrobacterium rubi TR3 = NBRC 13261</name>
    <dbReference type="NCBI Taxonomy" id="1368415"/>
    <lineage>
        <taxon>Bacteria</taxon>
        <taxon>Pseudomonadati</taxon>
        <taxon>Pseudomonadota</taxon>
        <taxon>Alphaproteobacteria</taxon>
        <taxon>Hyphomicrobiales</taxon>
        <taxon>Rhizobiaceae</taxon>
        <taxon>Rhizobium/Agrobacterium group</taxon>
        <taxon>Agrobacterium</taxon>
    </lineage>
</organism>
<protein>
    <submittedName>
        <fullName evidence="1">Uncharacterized protein</fullName>
    </submittedName>
</protein>
<evidence type="ECO:0000313" key="2">
    <source>
        <dbReference type="Proteomes" id="UP000028701"/>
    </source>
</evidence>
<dbReference type="Proteomes" id="UP000028701">
    <property type="component" value="Unassembled WGS sequence"/>
</dbReference>
<proteinExistence type="predicted"/>
<evidence type="ECO:0000313" key="1">
    <source>
        <dbReference type="EMBL" id="GAK72263.1"/>
    </source>
</evidence>
<reference evidence="1 2" key="1">
    <citation type="submission" date="2014-08" db="EMBL/GenBank/DDBJ databases">
        <title>Whole genome shotgun sequence of Rhizobium rubi NBRC 13261.</title>
        <authorList>
            <person name="Katano-Makiyama Y."/>
            <person name="Hosoyama A."/>
            <person name="Hashimoto M."/>
            <person name="Hosoyama Y."/>
            <person name="Noguchi M."/>
            <person name="Tsuchikane K."/>
            <person name="Uohara A."/>
            <person name="Ohji S."/>
            <person name="Ichikawa N."/>
            <person name="Kimura A."/>
            <person name="Yamazoe A."/>
            <person name="Fujita N."/>
        </authorList>
    </citation>
    <scope>NUCLEOTIDE SEQUENCE [LARGE SCALE GENOMIC DNA]</scope>
    <source>
        <strain evidence="1 2">NBRC 13261</strain>
    </source>
</reference>